<name>A0A6N6MUQ5_9HYPH</name>
<dbReference type="NCBIfam" id="TIGR02276">
    <property type="entry name" value="beta_rpt_yvtn"/>
    <property type="match status" value="3"/>
</dbReference>
<dbReference type="InterPro" id="IPR011048">
    <property type="entry name" value="Haem_d1_sf"/>
</dbReference>
<evidence type="ECO:0000256" key="1">
    <source>
        <dbReference type="SAM" id="SignalP"/>
    </source>
</evidence>
<dbReference type="PANTHER" id="PTHR47197">
    <property type="entry name" value="PROTEIN NIRF"/>
    <property type="match status" value="1"/>
</dbReference>
<accession>A0A6N6MUQ5</accession>
<protein>
    <submittedName>
        <fullName evidence="2">YncE family protein</fullName>
    </submittedName>
</protein>
<evidence type="ECO:0000313" key="2">
    <source>
        <dbReference type="EMBL" id="KAB1074458.1"/>
    </source>
</evidence>
<dbReference type="SUPFAM" id="SSF51004">
    <property type="entry name" value="C-terminal (heme d1) domain of cytochrome cd1-nitrite reductase"/>
    <property type="match status" value="1"/>
</dbReference>
<dbReference type="Proteomes" id="UP000441523">
    <property type="component" value="Unassembled WGS sequence"/>
</dbReference>
<comment type="caution">
    <text evidence="2">The sequence shown here is derived from an EMBL/GenBank/DDBJ whole genome shotgun (WGS) entry which is preliminary data.</text>
</comment>
<sequence length="324" mass="33035">MIRRCAPFVLACLIAAPAPAQAGGAAVYVVSQEAGMLARVGAGAAAADPALLVGPRPAGIAVGPGGQVYLSHPDHRAITVVGGRDGPALRRLAFAGQAFGIAVSDDGASLFVGDWRAGTVSRLSTASGGVEGIAGVGREPAGLALDRAGRLFVADRESRQVSVVDTRSMVRIATVAAGEAPFALALNPRQDRLYVANVRSNTLTVIDTRSLEPVATVPVGAMPYGVAVSPDGRLVLVTNQHAGTVSVLDADRLTLAGTVAVGKYPEGIAVLGGRAYVANWFSDDVSVIDLATLRESERIRVGAGPRAIALGAPEAPGTPDERVR</sequence>
<dbReference type="InterPro" id="IPR011964">
    <property type="entry name" value="YVTN_b-propeller_repeat"/>
</dbReference>
<dbReference type="Gene3D" id="2.130.10.10">
    <property type="entry name" value="YVTN repeat-like/Quinoprotein amine dehydrogenase"/>
    <property type="match status" value="2"/>
</dbReference>
<dbReference type="PANTHER" id="PTHR47197:SF3">
    <property type="entry name" value="DIHYDRO-HEME D1 DEHYDROGENASE"/>
    <property type="match status" value="1"/>
</dbReference>
<keyword evidence="1" id="KW-0732">Signal</keyword>
<reference evidence="2 3" key="1">
    <citation type="submission" date="2019-09" db="EMBL/GenBank/DDBJ databases">
        <title>YIM 132548 draft genome.</title>
        <authorList>
            <person name="Jiang L."/>
        </authorList>
    </citation>
    <scope>NUCLEOTIDE SEQUENCE [LARGE SCALE GENOMIC DNA]</scope>
    <source>
        <strain evidence="2 3">YIM 132548</strain>
    </source>
</reference>
<dbReference type="EMBL" id="VZZJ01000005">
    <property type="protein sequence ID" value="KAB1074458.1"/>
    <property type="molecule type" value="Genomic_DNA"/>
</dbReference>
<proteinExistence type="predicted"/>
<organism evidence="2 3">
    <name type="scientific">Methylobacterium planeticum</name>
    <dbReference type="NCBI Taxonomy" id="2615211"/>
    <lineage>
        <taxon>Bacteria</taxon>
        <taxon>Pseudomonadati</taxon>
        <taxon>Pseudomonadota</taxon>
        <taxon>Alphaproteobacteria</taxon>
        <taxon>Hyphomicrobiales</taxon>
        <taxon>Methylobacteriaceae</taxon>
        <taxon>Methylobacterium</taxon>
    </lineage>
</organism>
<feature type="signal peptide" evidence="1">
    <location>
        <begin position="1"/>
        <end position="22"/>
    </location>
</feature>
<dbReference type="RefSeq" id="WP_150962853.1">
    <property type="nucleotide sequence ID" value="NZ_VZZJ01000005.1"/>
</dbReference>
<gene>
    <name evidence="2" type="ORF">F6X51_08855</name>
</gene>
<dbReference type="InterPro" id="IPR015943">
    <property type="entry name" value="WD40/YVTN_repeat-like_dom_sf"/>
</dbReference>
<feature type="chain" id="PRO_5026719334" evidence="1">
    <location>
        <begin position="23"/>
        <end position="324"/>
    </location>
</feature>
<evidence type="ECO:0000313" key="3">
    <source>
        <dbReference type="Proteomes" id="UP000441523"/>
    </source>
</evidence>
<dbReference type="Pfam" id="PF02239">
    <property type="entry name" value="Cytochrom_D1"/>
    <property type="match status" value="1"/>
</dbReference>
<dbReference type="AlphaFoldDB" id="A0A6N6MUQ5"/>
<dbReference type="InterPro" id="IPR051200">
    <property type="entry name" value="Host-pathogen_enzymatic-act"/>
</dbReference>
<keyword evidence="3" id="KW-1185">Reference proteome</keyword>